<organism evidence="9 10">
    <name type="scientific">Clydaea vesicula</name>
    <dbReference type="NCBI Taxonomy" id="447962"/>
    <lineage>
        <taxon>Eukaryota</taxon>
        <taxon>Fungi</taxon>
        <taxon>Fungi incertae sedis</taxon>
        <taxon>Chytridiomycota</taxon>
        <taxon>Chytridiomycota incertae sedis</taxon>
        <taxon>Chytridiomycetes</taxon>
        <taxon>Lobulomycetales</taxon>
        <taxon>Lobulomycetaceae</taxon>
        <taxon>Clydaea</taxon>
    </lineage>
</organism>
<dbReference type="PANTHER" id="PTHR10015">
    <property type="entry name" value="HEAT SHOCK TRANSCRIPTION FACTOR"/>
    <property type="match status" value="1"/>
</dbReference>
<feature type="domain" description="HSF-type DNA-binding" evidence="8">
    <location>
        <begin position="1"/>
        <end position="108"/>
    </location>
</feature>
<accession>A0AAD5UAT9</accession>
<dbReference type="Gene3D" id="1.10.10.10">
    <property type="entry name" value="Winged helix-like DNA-binding domain superfamily/Winged helix DNA-binding domain"/>
    <property type="match status" value="1"/>
</dbReference>
<reference evidence="9" key="1">
    <citation type="submission" date="2020-05" db="EMBL/GenBank/DDBJ databases">
        <title>Phylogenomic resolution of chytrid fungi.</title>
        <authorList>
            <person name="Stajich J.E."/>
            <person name="Amses K."/>
            <person name="Simmons R."/>
            <person name="Seto K."/>
            <person name="Myers J."/>
            <person name="Bonds A."/>
            <person name="Quandt C.A."/>
            <person name="Barry K."/>
            <person name="Liu P."/>
            <person name="Grigoriev I."/>
            <person name="Longcore J.E."/>
            <person name="James T.Y."/>
        </authorList>
    </citation>
    <scope>NUCLEOTIDE SEQUENCE</scope>
    <source>
        <strain evidence="9">JEL0476</strain>
    </source>
</reference>
<dbReference type="GO" id="GO:0043565">
    <property type="term" value="F:sequence-specific DNA binding"/>
    <property type="evidence" value="ECO:0007669"/>
    <property type="project" value="InterPro"/>
</dbReference>
<evidence type="ECO:0000256" key="5">
    <source>
        <dbReference type="ARBA" id="ARBA00023163"/>
    </source>
</evidence>
<dbReference type="FunFam" id="1.10.10.10:FF:000027">
    <property type="entry name" value="Heat shock transcription factor 1"/>
    <property type="match status" value="1"/>
</dbReference>
<proteinExistence type="inferred from homology"/>
<evidence type="ECO:0000259" key="8">
    <source>
        <dbReference type="SMART" id="SM00415"/>
    </source>
</evidence>
<name>A0AAD5UAT9_9FUNG</name>
<sequence>MVNFIQKLYSILNDKAYHHCIRWSKNEDSFIVLNSSVFANEVLPLIFKHSNFISFVRQLNLYSFHKVNRAYHRQNTITEEQRAAEHREFSHEKFIKNRPDLISMIQRKVGSSLKRRLNNKNLVIQTKPHSKKDQLNNMKNLDINVKKKILSKNTNACDKDSYNSKNKKYVAGLVSPLTSVNSETSSEEDAYTLNLPSPIPSLVSDILPSTPEPSISCEENSYMLEISEEEKLAVENFQNEIMNSYLSSLNKSTGVQISLTEGEQEGKNKEYYNSPLLSQEYVSVFSDSEKGYLNVKNLLSQLKPNGSPLQRYDLC</sequence>
<keyword evidence="6" id="KW-0539">Nucleus</keyword>
<evidence type="ECO:0000256" key="7">
    <source>
        <dbReference type="RuleBase" id="RU004020"/>
    </source>
</evidence>
<comment type="subcellular location">
    <subcellularLocation>
        <location evidence="1">Nucleus</location>
    </subcellularLocation>
</comment>
<keyword evidence="5" id="KW-0804">Transcription</keyword>
<dbReference type="InterPro" id="IPR036388">
    <property type="entry name" value="WH-like_DNA-bd_sf"/>
</dbReference>
<comment type="similarity">
    <text evidence="2 7">Belongs to the HSF family.</text>
</comment>
<dbReference type="GO" id="GO:0003700">
    <property type="term" value="F:DNA-binding transcription factor activity"/>
    <property type="evidence" value="ECO:0007669"/>
    <property type="project" value="InterPro"/>
</dbReference>
<evidence type="ECO:0000256" key="4">
    <source>
        <dbReference type="ARBA" id="ARBA00023125"/>
    </source>
</evidence>
<evidence type="ECO:0000256" key="6">
    <source>
        <dbReference type="ARBA" id="ARBA00023242"/>
    </source>
</evidence>
<evidence type="ECO:0000313" key="10">
    <source>
        <dbReference type="Proteomes" id="UP001211065"/>
    </source>
</evidence>
<dbReference type="InterPro" id="IPR000232">
    <property type="entry name" value="HSF_DNA-bd"/>
</dbReference>
<evidence type="ECO:0000256" key="2">
    <source>
        <dbReference type="ARBA" id="ARBA00006403"/>
    </source>
</evidence>
<keyword evidence="4" id="KW-0238">DNA-binding</keyword>
<evidence type="ECO:0000313" key="9">
    <source>
        <dbReference type="EMBL" id="KAJ3226908.1"/>
    </source>
</evidence>
<dbReference type="SUPFAM" id="SSF46785">
    <property type="entry name" value="Winged helix' DNA-binding domain"/>
    <property type="match status" value="1"/>
</dbReference>
<keyword evidence="10" id="KW-1185">Reference proteome</keyword>
<dbReference type="GO" id="GO:0005634">
    <property type="term" value="C:nucleus"/>
    <property type="evidence" value="ECO:0007669"/>
    <property type="project" value="UniProtKB-SubCell"/>
</dbReference>
<dbReference type="Proteomes" id="UP001211065">
    <property type="component" value="Unassembled WGS sequence"/>
</dbReference>
<evidence type="ECO:0000256" key="3">
    <source>
        <dbReference type="ARBA" id="ARBA00023015"/>
    </source>
</evidence>
<keyword evidence="3" id="KW-0805">Transcription regulation</keyword>
<dbReference type="InterPro" id="IPR036390">
    <property type="entry name" value="WH_DNA-bd_sf"/>
</dbReference>
<gene>
    <name evidence="9" type="ORF">HK099_003860</name>
</gene>
<evidence type="ECO:0000256" key="1">
    <source>
        <dbReference type="ARBA" id="ARBA00004123"/>
    </source>
</evidence>
<protein>
    <recommendedName>
        <fullName evidence="8">HSF-type DNA-binding domain-containing protein</fullName>
    </recommendedName>
</protein>
<dbReference type="PANTHER" id="PTHR10015:SF427">
    <property type="entry name" value="HEAT SHOCK FACTOR PROTEIN"/>
    <property type="match status" value="1"/>
</dbReference>
<dbReference type="EMBL" id="JADGJW010000026">
    <property type="protein sequence ID" value="KAJ3226908.1"/>
    <property type="molecule type" value="Genomic_DNA"/>
</dbReference>
<dbReference type="AlphaFoldDB" id="A0AAD5UAT9"/>
<comment type="caution">
    <text evidence="9">The sequence shown here is derived from an EMBL/GenBank/DDBJ whole genome shotgun (WGS) entry which is preliminary data.</text>
</comment>
<dbReference type="PRINTS" id="PR00056">
    <property type="entry name" value="HSFDOMAIN"/>
</dbReference>
<dbReference type="Pfam" id="PF00447">
    <property type="entry name" value="HSF_DNA-bind"/>
    <property type="match status" value="1"/>
</dbReference>
<dbReference type="SMART" id="SM00415">
    <property type="entry name" value="HSF"/>
    <property type="match status" value="1"/>
</dbReference>